<protein>
    <submittedName>
        <fullName evidence="1">Membrane protein</fullName>
    </submittedName>
</protein>
<evidence type="ECO:0000313" key="3">
    <source>
        <dbReference type="Proteomes" id="UP000029590"/>
    </source>
</evidence>
<evidence type="ECO:0000313" key="2">
    <source>
        <dbReference type="EMBL" id="KGC10315.1"/>
    </source>
</evidence>
<sequence>MRRRDWFPLVVLFALWLAASAIAPPVEFLLGIAK</sequence>
<organism evidence="1 3">
    <name type="scientific">Burkholderia gladioli</name>
    <name type="common">Pseudomonas marginata</name>
    <name type="synonym">Phytomonas marginata</name>
    <dbReference type="NCBI Taxonomy" id="28095"/>
    <lineage>
        <taxon>Bacteria</taxon>
        <taxon>Pseudomonadati</taxon>
        <taxon>Pseudomonadota</taxon>
        <taxon>Betaproteobacteria</taxon>
        <taxon>Burkholderiales</taxon>
        <taxon>Burkholderiaceae</taxon>
        <taxon>Burkholderia</taxon>
    </lineage>
</organism>
<name>A0AAW3EPK9_BURGA</name>
<dbReference type="EMBL" id="JPGG01000018">
    <property type="protein sequence ID" value="KGC09713.1"/>
    <property type="molecule type" value="Genomic_DNA"/>
</dbReference>
<accession>A0AAW3EPK9</accession>
<gene>
    <name evidence="1" type="ORF">DM48_5812</name>
    <name evidence="2" type="ORF">DM48_5864</name>
</gene>
<evidence type="ECO:0000313" key="1">
    <source>
        <dbReference type="EMBL" id="KGC09713.1"/>
    </source>
</evidence>
<dbReference type="AlphaFoldDB" id="A0AAW3EPK9"/>
<reference evidence="1 3" key="1">
    <citation type="submission" date="2014-04" db="EMBL/GenBank/DDBJ databases">
        <authorList>
            <person name="Bishop-Lilly K.A."/>
            <person name="Broomall S.M."/>
            <person name="Chain P.S."/>
            <person name="Chertkov O."/>
            <person name="Coyne S.R."/>
            <person name="Daligault H.E."/>
            <person name="Davenport K.W."/>
            <person name="Erkkila T."/>
            <person name="Frey K.G."/>
            <person name="Gibbons H.S."/>
            <person name="Gu W."/>
            <person name="Jaissle J."/>
            <person name="Johnson S.L."/>
            <person name="Koroleva G.I."/>
            <person name="Ladner J.T."/>
            <person name="Lo C.-C."/>
            <person name="Minogue T.D."/>
            <person name="Munk C."/>
            <person name="Palacios G.F."/>
            <person name="Redden C.L."/>
            <person name="Rosenzweig C.N."/>
            <person name="Scholz M.B."/>
            <person name="Teshima H."/>
            <person name="Xu Y."/>
        </authorList>
    </citation>
    <scope>NUCLEOTIDE SEQUENCE [LARGE SCALE GENOMIC DNA]</scope>
    <source>
        <strain evidence="3">gladioli</strain>
        <strain evidence="1">Gladioli</strain>
    </source>
</reference>
<dbReference type="KEGG" id="bgo:BM43_3032"/>
<dbReference type="Proteomes" id="UP000029590">
    <property type="component" value="Unassembled WGS sequence"/>
</dbReference>
<comment type="caution">
    <text evidence="1">The sequence shown here is derived from an EMBL/GenBank/DDBJ whole genome shotgun (WGS) entry which is preliminary data.</text>
</comment>
<proteinExistence type="predicted"/>
<dbReference type="EMBL" id="JPGG01000018">
    <property type="protein sequence ID" value="KGC10315.1"/>
    <property type="molecule type" value="Genomic_DNA"/>
</dbReference>